<dbReference type="HOGENOM" id="CLU_938898_0_0_11"/>
<dbReference type="PATRIC" id="fig|749927.5.peg.6451"/>
<keyword evidence="2" id="KW-1133">Transmembrane helix</keyword>
<evidence type="ECO:0000256" key="1">
    <source>
        <dbReference type="SAM" id="MobiDB-lite"/>
    </source>
</evidence>
<proteinExistence type="predicted"/>
<evidence type="ECO:0000313" key="4">
    <source>
        <dbReference type="Proteomes" id="UP000000328"/>
    </source>
</evidence>
<organism evidence="3 4">
    <name type="scientific">Amycolatopsis mediterranei (strain U-32)</name>
    <dbReference type="NCBI Taxonomy" id="749927"/>
    <lineage>
        <taxon>Bacteria</taxon>
        <taxon>Bacillati</taxon>
        <taxon>Actinomycetota</taxon>
        <taxon>Actinomycetes</taxon>
        <taxon>Pseudonocardiales</taxon>
        <taxon>Pseudonocardiaceae</taxon>
        <taxon>Amycolatopsis</taxon>
    </lineage>
</organism>
<dbReference type="OrthoDB" id="3614955at2"/>
<dbReference type="EMBL" id="CP002000">
    <property type="protein sequence ID" value="ADJ47939.1"/>
    <property type="molecule type" value="Genomic_DNA"/>
</dbReference>
<accession>A0A0H3DE83</accession>
<dbReference type="AlphaFoldDB" id="A0A0H3DE83"/>
<keyword evidence="2" id="KW-0812">Transmembrane</keyword>
<name>A0A0H3DE83_AMYMU</name>
<gene>
    <name evidence="3" type="ordered locus">AMED_6204</name>
</gene>
<feature type="compositionally biased region" description="Low complexity" evidence="1">
    <location>
        <begin position="72"/>
        <end position="83"/>
    </location>
</feature>
<dbReference type="KEGG" id="amd:AMED_6204"/>
<reference evidence="3 4" key="1">
    <citation type="journal article" date="2010" name="Cell Res.">
        <title>Complete genome sequence of the rifamycin SV-producing Amycolatopsis mediterranei U32 revealed its genetic characteristics in phylogeny and metabolism.</title>
        <authorList>
            <person name="Zhao W."/>
            <person name="Zhong Y."/>
            <person name="Yuan H."/>
            <person name="Wang J."/>
            <person name="Zheng H."/>
            <person name="Wang Y."/>
            <person name="Cen X."/>
            <person name="Xu F."/>
            <person name="Bai J."/>
            <person name="Han X."/>
            <person name="Lu G."/>
            <person name="Zhu Y."/>
            <person name="Shao Z."/>
            <person name="Yan H."/>
            <person name="Li C."/>
            <person name="Peng N."/>
            <person name="Zhang Z."/>
            <person name="Zhang Y."/>
            <person name="Lin W."/>
            <person name="Fan Y."/>
            <person name="Qin Z."/>
            <person name="Hu Y."/>
            <person name="Zhu B."/>
            <person name="Wang S."/>
            <person name="Ding X."/>
            <person name="Zhao G.P."/>
        </authorList>
    </citation>
    <scope>NUCLEOTIDE SEQUENCE [LARGE SCALE GENOMIC DNA]</scope>
    <source>
        <strain evidence="4">U-32</strain>
    </source>
</reference>
<sequence>MMTDLDELRRALRAQETLAPDPDEVLAGATRRIRRRRVIGVAAVTFAVVALGAGAVGALERGTAVVPPAAHPSPSSAAATGSPDTGKVPPAAPAVSLEDSSWQLMFWAIQPHFATVHYGQDHKYAFEIEVRESAPPKSALPAKPTTAGQISQPQTVMWQDGPNRWFRVQTAKPVTAAEMLDLLGKIRATPPVIKSPLKSVQLPAGQKVDTFTSESEANTLVLCPDIEVRKVPLDSRCFSLFVWIPRNNESSDSGTEQDPLPARQFRKIGPYTVEINSSPANRAAALTLLNSVQLDR</sequence>
<protein>
    <submittedName>
        <fullName evidence="3">Uncharacterized protein</fullName>
    </submittedName>
</protein>
<dbReference type="Proteomes" id="UP000000328">
    <property type="component" value="Chromosome"/>
</dbReference>
<keyword evidence="2" id="KW-0472">Membrane</keyword>
<feature type="region of interest" description="Disordered" evidence="1">
    <location>
        <begin position="67"/>
        <end position="93"/>
    </location>
</feature>
<feature type="transmembrane region" description="Helical" evidence="2">
    <location>
        <begin position="38"/>
        <end position="59"/>
    </location>
</feature>
<evidence type="ECO:0000313" key="3">
    <source>
        <dbReference type="EMBL" id="ADJ47939.1"/>
    </source>
</evidence>
<evidence type="ECO:0000256" key="2">
    <source>
        <dbReference type="SAM" id="Phobius"/>
    </source>
</evidence>